<comment type="caution">
    <text evidence="3">The sequence shown here is derived from an EMBL/GenBank/DDBJ whole genome shotgun (WGS) entry which is preliminary data.</text>
</comment>
<name>A0ABX3C378_9MYCO</name>
<dbReference type="Pfam" id="PF13481">
    <property type="entry name" value="AAA_25"/>
    <property type="match status" value="1"/>
</dbReference>
<feature type="region of interest" description="Disordered" evidence="1">
    <location>
        <begin position="293"/>
        <end position="317"/>
    </location>
</feature>
<dbReference type="InterPro" id="IPR027417">
    <property type="entry name" value="P-loop_NTPase"/>
</dbReference>
<dbReference type="SUPFAM" id="SSF56747">
    <property type="entry name" value="Prim-pol domain"/>
    <property type="match status" value="1"/>
</dbReference>
<dbReference type="Gene3D" id="3.40.50.300">
    <property type="entry name" value="P-loop containing nucleotide triphosphate hydrolases"/>
    <property type="match status" value="1"/>
</dbReference>
<gene>
    <name evidence="3" type="ORF">BKG73_08940</name>
</gene>
<evidence type="ECO:0000313" key="3">
    <source>
        <dbReference type="EMBL" id="OHU11431.1"/>
    </source>
</evidence>
<keyword evidence="4" id="KW-1185">Reference proteome</keyword>
<feature type="compositionally biased region" description="Basic and acidic residues" evidence="1">
    <location>
        <begin position="294"/>
        <end position="310"/>
    </location>
</feature>
<dbReference type="InterPro" id="IPR015330">
    <property type="entry name" value="DNA_primase/pol_bifunc_N"/>
</dbReference>
<evidence type="ECO:0000256" key="1">
    <source>
        <dbReference type="SAM" id="MobiDB-lite"/>
    </source>
</evidence>
<dbReference type="Proteomes" id="UP000179621">
    <property type="component" value="Unassembled WGS sequence"/>
</dbReference>
<feature type="domain" description="DNA primase/polymerase bifunctional N-terminal" evidence="2">
    <location>
        <begin position="4"/>
        <end position="154"/>
    </location>
</feature>
<reference evidence="3 4" key="1">
    <citation type="submission" date="2016-10" db="EMBL/GenBank/DDBJ databases">
        <title>Evaluation of Human, Animal and Environmental Mycobacterium chelonae Isolates by Core Genome Phylogenomic Analysis, Targeted Gene Comparison, and Anti-microbial Susceptibility Patterns: A Tale of Mistaken Identities.</title>
        <authorList>
            <person name="Fogelson S.B."/>
            <person name="Camus A.C."/>
            <person name="Lorenz W."/>
            <person name="Vasireddy R."/>
            <person name="Vasireddy S."/>
            <person name="Smith T."/>
            <person name="Brown-Elliott B.A."/>
            <person name="Wallace R.J.Jr."/>
            <person name="Hasan N.A."/>
            <person name="Reischl U."/>
            <person name="Sanchez S."/>
        </authorList>
    </citation>
    <scope>NUCLEOTIDE SEQUENCE [LARGE SCALE GENOMIC DNA]</scope>
    <source>
        <strain evidence="3 4">8528</strain>
    </source>
</reference>
<accession>A0ABX3C378</accession>
<sequence>MPPPSGYTGHKGAVADRAQLDDWAADRASGNIAVRLPEGVIAFDVDNHDGKRGSESLLALEAEAEAGVQLPPTWWSTSREDGSRQLFFRVPRGQSWPGDLGSGSGVEILQRVHRYAVVWPSINPHNEKRLYRWHTPEGQAASRVPRVDELARLPKALVSALTADVRPASVKADDVQAAAFLKEIKSHAGAAMDEVMRKKLAEAVSYLSADGHGALNRYQPELIRLAEFGHPGLSVARAAFRERFVAEVGLRRDDSAALGAEFDRGWTGAVQIVAADRAPANVRRAFAPGGWLHPDSRRFPGERETLRPPGEDDMQEATESRYRYLVADKAARDRLAREEWSPPADEGDLNYQIAHPEPAIGNLVEGLIPARGVVQINAQYKAGKTTLASVNLPKALVTGEPFLQHFKVEFEPKECVGIWNLEVDRQDLVHWLEQVDIPEDARSRIFPKSLRGNRSVDFRNPLAVEWTVNWLRDNKIGVWIVDPLSKLYRGDENSSTEFNQWWQALEDIMGRAGVRVTVLVHHSGHSAEGRARGTSAMMGNPDVLVEYRHSGNHGDLPTDRKRYLRAFGRRIEQPEITLDFNPATGELFVDAAGRSRAEDRRRQWGMKACQALTSAGRPLNQGELLKAMHVQAKGKNNEPAKTGIAYAEEKGWIQIAIEGPAKLHTLGPISPYTATTALRIGATRHENDA</sequence>
<proteinExistence type="predicted"/>
<evidence type="ECO:0000313" key="4">
    <source>
        <dbReference type="Proteomes" id="UP000179621"/>
    </source>
</evidence>
<dbReference type="Pfam" id="PF09250">
    <property type="entry name" value="Prim-Pol"/>
    <property type="match status" value="1"/>
</dbReference>
<organism evidence="3 4">
    <name type="scientific">Mycobacteroides saopaulense</name>
    <dbReference type="NCBI Taxonomy" id="1578165"/>
    <lineage>
        <taxon>Bacteria</taxon>
        <taxon>Bacillati</taxon>
        <taxon>Actinomycetota</taxon>
        <taxon>Actinomycetes</taxon>
        <taxon>Mycobacteriales</taxon>
        <taxon>Mycobacteriaceae</taxon>
        <taxon>Mycobacteroides</taxon>
    </lineage>
</organism>
<protein>
    <recommendedName>
        <fullName evidence="2">DNA primase/polymerase bifunctional N-terminal domain-containing protein</fullName>
    </recommendedName>
</protein>
<evidence type="ECO:0000259" key="2">
    <source>
        <dbReference type="Pfam" id="PF09250"/>
    </source>
</evidence>
<dbReference type="EMBL" id="MLIH01000009">
    <property type="protein sequence ID" value="OHU11431.1"/>
    <property type="molecule type" value="Genomic_DNA"/>
</dbReference>
<dbReference type="SUPFAM" id="SSF52540">
    <property type="entry name" value="P-loop containing nucleoside triphosphate hydrolases"/>
    <property type="match status" value="1"/>
</dbReference>